<dbReference type="PANTHER" id="PTHR46115">
    <property type="entry name" value="THIOREDOXIN-LIKE PROTEIN 1"/>
    <property type="match status" value="1"/>
</dbReference>
<dbReference type="Pfam" id="PF00085">
    <property type="entry name" value="Thioredoxin"/>
    <property type="match status" value="1"/>
</dbReference>
<dbReference type="Proteomes" id="UP000070444">
    <property type="component" value="Unassembled WGS sequence"/>
</dbReference>
<dbReference type="InterPro" id="IPR036249">
    <property type="entry name" value="Thioredoxin-like_sf"/>
</dbReference>
<evidence type="ECO:0000259" key="5">
    <source>
        <dbReference type="PROSITE" id="PS51352"/>
    </source>
</evidence>
<gene>
    <name evidence="6" type="ORF">CONCODRAFT_11530</name>
</gene>
<dbReference type="AlphaFoldDB" id="A0A137NV04"/>
<dbReference type="SUPFAM" id="SSF52833">
    <property type="entry name" value="Thioredoxin-like"/>
    <property type="match status" value="1"/>
</dbReference>
<keyword evidence="1 4" id="KW-1015">Disulfide bond</keyword>
<evidence type="ECO:0000256" key="1">
    <source>
        <dbReference type="ARBA" id="ARBA00023157"/>
    </source>
</evidence>
<dbReference type="STRING" id="796925.A0A137NV04"/>
<name>A0A137NV04_CONC2</name>
<reference evidence="6 7" key="1">
    <citation type="journal article" date="2015" name="Genome Biol. Evol.">
        <title>Phylogenomic analyses indicate that early fungi evolved digesting cell walls of algal ancestors of land plants.</title>
        <authorList>
            <person name="Chang Y."/>
            <person name="Wang S."/>
            <person name="Sekimoto S."/>
            <person name="Aerts A.L."/>
            <person name="Choi C."/>
            <person name="Clum A."/>
            <person name="LaButti K.M."/>
            <person name="Lindquist E.A."/>
            <person name="Yee Ngan C."/>
            <person name="Ohm R.A."/>
            <person name="Salamov A.A."/>
            <person name="Grigoriev I.V."/>
            <person name="Spatafora J.W."/>
            <person name="Berbee M.L."/>
        </authorList>
    </citation>
    <scope>NUCLEOTIDE SEQUENCE [LARGE SCALE GENOMIC DNA]</scope>
    <source>
        <strain evidence="6 7">NRRL 28638</strain>
    </source>
</reference>
<dbReference type="InterPro" id="IPR005746">
    <property type="entry name" value="Thioredoxin"/>
</dbReference>
<proteinExistence type="inferred from homology"/>
<dbReference type="FunFam" id="3.40.30.10:FF:000245">
    <property type="entry name" value="Thioredoxin"/>
    <property type="match status" value="1"/>
</dbReference>
<sequence>MIHEVTSEKEFNQTLQENETVIYDFSAEWCGPCRYIEPVVMELSEAYTDVKVYKLDVDKVSSVAESQRIRAMPTLKLYKNGQPVHEVIGPDQKAIENLFHN</sequence>
<dbReference type="PROSITE" id="PS51352">
    <property type="entry name" value="THIOREDOXIN_2"/>
    <property type="match status" value="1"/>
</dbReference>
<dbReference type="PIRSF" id="PIRSF000077">
    <property type="entry name" value="Thioredoxin"/>
    <property type="match status" value="1"/>
</dbReference>
<keyword evidence="7" id="KW-1185">Reference proteome</keyword>
<dbReference type="Gene3D" id="3.40.30.10">
    <property type="entry name" value="Glutaredoxin"/>
    <property type="match status" value="1"/>
</dbReference>
<feature type="active site" description="Nucleophile" evidence="3">
    <location>
        <position position="33"/>
    </location>
</feature>
<evidence type="ECO:0000256" key="3">
    <source>
        <dbReference type="PIRSR" id="PIRSR000077-1"/>
    </source>
</evidence>
<feature type="site" description="Contributes to redox potential value" evidence="3">
    <location>
        <position position="31"/>
    </location>
</feature>
<comment type="similarity">
    <text evidence="2">Belongs to the thioredoxin family.</text>
</comment>
<dbReference type="OrthoDB" id="2121326at2759"/>
<evidence type="ECO:0000256" key="4">
    <source>
        <dbReference type="PIRSR" id="PIRSR000077-4"/>
    </source>
</evidence>
<accession>A0A137NV04</accession>
<evidence type="ECO:0000256" key="2">
    <source>
        <dbReference type="PIRNR" id="PIRNR000077"/>
    </source>
</evidence>
<protein>
    <recommendedName>
        <fullName evidence="2">Thioredoxin</fullName>
    </recommendedName>
</protein>
<dbReference type="OMA" id="DFHALWC"/>
<feature type="domain" description="Thioredoxin" evidence="5">
    <location>
        <begin position="1"/>
        <end position="101"/>
    </location>
</feature>
<evidence type="ECO:0000313" key="7">
    <source>
        <dbReference type="Proteomes" id="UP000070444"/>
    </source>
</evidence>
<dbReference type="GO" id="GO:0015035">
    <property type="term" value="F:protein-disulfide reductase activity"/>
    <property type="evidence" value="ECO:0007669"/>
    <property type="project" value="InterPro"/>
</dbReference>
<feature type="disulfide bond" description="Redox-active" evidence="4">
    <location>
        <begin position="30"/>
        <end position="33"/>
    </location>
</feature>
<feature type="site" description="Contributes to redox potential value" evidence="3">
    <location>
        <position position="32"/>
    </location>
</feature>
<evidence type="ECO:0000313" key="6">
    <source>
        <dbReference type="EMBL" id="KXN66587.1"/>
    </source>
</evidence>
<feature type="site" description="Deprotonates C-terminal active site Cys" evidence="3">
    <location>
        <position position="24"/>
    </location>
</feature>
<dbReference type="InterPro" id="IPR013766">
    <property type="entry name" value="Thioredoxin_domain"/>
</dbReference>
<dbReference type="PRINTS" id="PR00421">
    <property type="entry name" value="THIOREDOXIN"/>
</dbReference>
<keyword evidence="4" id="KW-0676">Redox-active center</keyword>
<organism evidence="6 7">
    <name type="scientific">Conidiobolus coronatus (strain ATCC 28846 / CBS 209.66 / NRRL 28638)</name>
    <name type="common">Delacroixia coronata</name>
    <dbReference type="NCBI Taxonomy" id="796925"/>
    <lineage>
        <taxon>Eukaryota</taxon>
        <taxon>Fungi</taxon>
        <taxon>Fungi incertae sedis</taxon>
        <taxon>Zoopagomycota</taxon>
        <taxon>Entomophthoromycotina</taxon>
        <taxon>Entomophthoromycetes</taxon>
        <taxon>Entomophthorales</taxon>
        <taxon>Ancylistaceae</taxon>
        <taxon>Conidiobolus</taxon>
    </lineage>
</organism>
<feature type="active site" description="Nucleophile" evidence="3">
    <location>
        <position position="30"/>
    </location>
</feature>
<dbReference type="EMBL" id="KQ964708">
    <property type="protein sequence ID" value="KXN66587.1"/>
    <property type="molecule type" value="Genomic_DNA"/>
</dbReference>
<dbReference type="CDD" id="cd02947">
    <property type="entry name" value="TRX_family"/>
    <property type="match status" value="1"/>
</dbReference>